<dbReference type="AlphaFoldDB" id="A0A1Q3EUQ6"/>
<reference evidence="2" key="1">
    <citation type="submission" date="2017-01" db="EMBL/GenBank/DDBJ databases">
        <title>A deep insight into the sialotranscriptome of adult male and female Cluex tarsalis mosquitoes.</title>
        <authorList>
            <person name="Ribeiro J.M."/>
            <person name="Moreira F."/>
            <person name="Bernard K.A."/>
            <person name="Calvo E."/>
        </authorList>
    </citation>
    <scope>NUCLEOTIDE SEQUENCE</scope>
    <source>
        <strain evidence="2">Kern County</strain>
        <tissue evidence="2">Salivary glands</tissue>
    </source>
</reference>
<sequence length="165" mass="18765">MATRSVLVISLICTVTQLAFAEVPTGCVVLINAHASNYLNRAELVNQQLRRVVAGIDPSQVWTIVKRDHQYRIKVRGCVNELFASSGQQVDPERRNLYVWEPAREEATGGAWDIQELSGGKYLIRSVEFDEFLFFSTVTRNVQTYTPKSIAPKDDPKFQWYILPC</sequence>
<feature type="signal peptide" evidence="1">
    <location>
        <begin position="1"/>
        <end position="21"/>
    </location>
</feature>
<keyword evidence="1" id="KW-0732">Signal</keyword>
<organism evidence="2">
    <name type="scientific">Culex tarsalis</name>
    <name type="common">Encephalitis mosquito</name>
    <dbReference type="NCBI Taxonomy" id="7177"/>
    <lineage>
        <taxon>Eukaryota</taxon>
        <taxon>Metazoa</taxon>
        <taxon>Ecdysozoa</taxon>
        <taxon>Arthropoda</taxon>
        <taxon>Hexapoda</taxon>
        <taxon>Insecta</taxon>
        <taxon>Pterygota</taxon>
        <taxon>Neoptera</taxon>
        <taxon>Endopterygota</taxon>
        <taxon>Diptera</taxon>
        <taxon>Nematocera</taxon>
        <taxon>Culicoidea</taxon>
        <taxon>Culicidae</taxon>
        <taxon>Culicinae</taxon>
        <taxon>Culicini</taxon>
        <taxon>Culex</taxon>
        <taxon>Culex</taxon>
    </lineage>
</organism>
<dbReference type="EMBL" id="GFDL01015996">
    <property type="protein sequence ID" value="JAV19049.1"/>
    <property type="molecule type" value="Transcribed_RNA"/>
</dbReference>
<protein>
    <submittedName>
        <fullName evidence="2">Putative conserved secreted protein</fullName>
    </submittedName>
</protein>
<accession>A0A1Q3EUQ6</accession>
<feature type="chain" id="PRO_5013134647" evidence="1">
    <location>
        <begin position="22"/>
        <end position="165"/>
    </location>
</feature>
<proteinExistence type="predicted"/>
<evidence type="ECO:0000313" key="2">
    <source>
        <dbReference type="EMBL" id="JAV19049.1"/>
    </source>
</evidence>
<evidence type="ECO:0000256" key="1">
    <source>
        <dbReference type="SAM" id="SignalP"/>
    </source>
</evidence>
<name>A0A1Q3EUQ6_CULTA</name>